<accession>A0A1E5KT54</accession>
<name>A0A1E5KT54_9ENTE</name>
<reference evidence="3 4" key="1">
    <citation type="submission" date="2016-09" db="EMBL/GenBank/DDBJ databases">
        <authorList>
            <person name="Capua I."/>
            <person name="De Benedictis P."/>
            <person name="Joannis T."/>
            <person name="Lombin L.H."/>
            <person name="Cattoli G."/>
        </authorList>
    </citation>
    <scope>NUCLEOTIDE SEQUENCE [LARGE SCALE GENOMIC DNA]</scope>
    <source>
        <strain evidence="3 4">LMG 25899</strain>
    </source>
</reference>
<organism evidence="3 4">
    <name type="scientific">Enterococcus rivorum</name>
    <dbReference type="NCBI Taxonomy" id="762845"/>
    <lineage>
        <taxon>Bacteria</taxon>
        <taxon>Bacillati</taxon>
        <taxon>Bacillota</taxon>
        <taxon>Bacilli</taxon>
        <taxon>Lactobacillales</taxon>
        <taxon>Enterococcaceae</taxon>
        <taxon>Enterococcus</taxon>
    </lineage>
</organism>
<proteinExistence type="predicted"/>
<dbReference type="RefSeq" id="WP_069700021.1">
    <property type="nucleotide sequence ID" value="NZ_JAGGMA010000005.1"/>
</dbReference>
<dbReference type="Gene3D" id="2.40.128.540">
    <property type="entry name" value="Domain of unknown function DUF4822"/>
    <property type="match status" value="2"/>
</dbReference>
<evidence type="ECO:0000259" key="2">
    <source>
        <dbReference type="Pfam" id="PF16103"/>
    </source>
</evidence>
<feature type="domain" description="DUF4822" evidence="2">
    <location>
        <begin position="193"/>
        <end position="314"/>
    </location>
</feature>
<feature type="domain" description="DUF4822" evidence="2">
    <location>
        <begin position="52"/>
        <end position="171"/>
    </location>
</feature>
<evidence type="ECO:0000313" key="3">
    <source>
        <dbReference type="EMBL" id="OEH81033.1"/>
    </source>
</evidence>
<dbReference type="Proteomes" id="UP000095256">
    <property type="component" value="Unassembled WGS sequence"/>
</dbReference>
<sequence length="316" mass="35539">MKNKIKLICFIASSLLIILVGCNSSNKNSKTTVTSKTELTITKKTKGQALTETLAKTTWQGTKVYDAHKNDLTNENTGFIGLAKYDSKTGHYEFFDLNTGESRGDQGTFFVTNDGAKRVLISATKGYQAVVELTELKDEKFTYKRMGKDKEGKEIEVFVEHIPYKEKELSFTEETPTLNTTTGFIDMDKQGEAILGETLWHGTKVVDKDGKDITEFNNNYISLAKFDGSTNKYEFFQLESGVTRGDFGYFAVINQNKSRAHASIGENKYGAVLELTELNDKKFTYKRLGKDASGNEVETYVEHEPYTGEFQPTFSF</sequence>
<dbReference type="Pfam" id="PF16103">
    <property type="entry name" value="DUF4822"/>
    <property type="match status" value="2"/>
</dbReference>
<dbReference type="AlphaFoldDB" id="A0A1E5KT54"/>
<dbReference type="InterPro" id="IPR032247">
    <property type="entry name" value="DUF4822"/>
</dbReference>
<evidence type="ECO:0000313" key="4">
    <source>
        <dbReference type="Proteomes" id="UP000095256"/>
    </source>
</evidence>
<feature type="chain" id="PRO_5039273187" evidence="1">
    <location>
        <begin position="30"/>
        <end position="316"/>
    </location>
</feature>
<feature type="signal peptide" evidence="1">
    <location>
        <begin position="1"/>
        <end position="29"/>
    </location>
</feature>
<keyword evidence="1" id="KW-0732">Signal</keyword>
<protein>
    <submittedName>
        <fullName evidence="3">DUF4822 domain-containing protein</fullName>
    </submittedName>
</protein>
<dbReference type="PROSITE" id="PS51257">
    <property type="entry name" value="PROKAR_LIPOPROTEIN"/>
    <property type="match status" value="1"/>
</dbReference>
<comment type="caution">
    <text evidence="3">The sequence shown here is derived from an EMBL/GenBank/DDBJ whole genome shotgun (WGS) entry which is preliminary data.</text>
</comment>
<dbReference type="STRING" id="762845.BCR26_05850"/>
<evidence type="ECO:0000256" key="1">
    <source>
        <dbReference type="SAM" id="SignalP"/>
    </source>
</evidence>
<keyword evidence="4" id="KW-1185">Reference proteome</keyword>
<dbReference type="EMBL" id="MIEK01000067">
    <property type="protein sequence ID" value="OEH81033.1"/>
    <property type="molecule type" value="Genomic_DNA"/>
</dbReference>
<gene>
    <name evidence="3" type="ORF">BCR26_05850</name>
</gene>
<dbReference type="OrthoDB" id="9133902at2"/>